<organism evidence="2 3">
    <name type="scientific">Motilibacter rhizosphaerae</name>
    <dbReference type="NCBI Taxonomy" id="598652"/>
    <lineage>
        <taxon>Bacteria</taxon>
        <taxon>Bacillati</taxon>
        <taxon>Actinomycetota</taxon>
        <taxon>Actinomycetes</taxon>
        <taxon>Motilibacterales</taxon>
        <taxon>Motilibacteraceae</taxon>
        <taxon>Motilibacter</taxon>
    </lineage>
</organism>
<accession>A0A4Q7NTF6</accession>
<dbReference type="RefSeq" id="WP_130492245.1">
    <property type="nucleotide sequence ID" value="NZ_SGXD01000002.1"/>
</dbReference>
<feature type="domain" description="MOSC" evidence="1">
    <location>
        <begin position="109"/>
        <end position="246"/>
    </location>
</feature>
<dbReference type="EMBL" id="SGXD01000002">
    <property type="protein sequence ID" value="RZS89672.1"/>
    <property type="molecule type" value="Genomic_DNA"/>
</dbReference>
<sequence length="246" mass="25759">MPPVVSRLQVAPVKALAPVEAAELRLDRDGVAEDRRLFLLDAAGKVLTIRQAPALGSVVPVLDLAAGALELLLPDGGRVAGALDDLGEEVTATLYGRERPGRVVRGPFAAALSAVAERPVRLVLAPRTGVGWDEGPVSLVSRASTLAVEPPSAPARRFRMLVEVDGPAAYAEDGWVGQELALGAAVVRVTHPLERCVVIEHDPTSGSQDWRGLKRLVADRGAVTLGVIAEVVEPGTVRLGDAVAPR</sequence>
<dbReference type="PROSITE" id="PS51340">
    <property type="entry name" value="MOSC"/>
    <property type="match status" value="1"/>
</dbReference>
<dbReference type="InterPro" id="IPR005302">
    <property type="entry name" value="MoCF_Sase_C"/>
</dbReference>
<keyword evidence="3" id="KW-1185">Reference proteome</keyword>
<dbReference type="InterPro" id="IPR005303">
    <property type="entry name" value="MOCOS_middle"/>
</dbReference>
<dbReference type="AlphaFoldDB" id="A0A4Q7NTF6"/>
<dbReference type="GO" id="GO:0030170">
    <property type="term" value="F:pyridoxal phosphate binding"/>
    <property type="evidence" value="ECO:0007669"/>
    <property type="project" value="InterPro"/>
</dbReference>
<evidence type="ECO:0000259" key="1">
    <source>
        <dbReference type="PROSITE" id="PS51340"/>
    </source>
</evidence>
<protein>
    <submittedName>
        <fullName evidence="2">Uncharacterized protein YcbX</fullName>
    </submittedName>
</protein>
<dbReference type="Gene3D" id="2.40.33.20">
    <property type="entry name" value="PK beta-barrel domain-like"/>
    <property type="match status" value="1"/>
</dbReference>
<dbReference type="InterPro" id="IPR011037">
    <property type="entry name" value="Pyrv_Knase-like_insert_dom_sf"/>
</dbReference>
<dbReference type="Pfam" id="PF03476">
    <property type="entry name" value="MOSC_N"/>
    <property type="match status" value="1"/>
</dbReference>
<dbReference type="Pfam" id="PF03473">
    <property type="entry name" value="MOSC"/>
    <property type="match status" value="1"/>
</dbReference>
<dbReference type="OrthoDB" id="9793178at2"/>
<dbReference type="GO" id="GO:0003824">
    <property type="term" value="F:catalytic activity"/>
    <property type="evidence" value="ECO:0007669"/>
    <property type="project" value="InterPro"/>
</dbReference>
<name>A0A4Q7NTF6_9ACTN</name>
<comment type="caution">
    <text evidence="2">The sequence shown here is derived from an EMBL/GenBank/DDBJ whole genome shotgun (WGS) entry which is preliminary data.</text>
</comment>
<evidence type="ECO:0000313" key="3">
    <source>
        <dbReference type="Proteomes" id="UP000293638"/>
    </source>
</evidence>
<evidence type="ECO:0000313" key="2">
    <source>
        <dbReference type="EMBL" id="RZS89672.1"/>
    </source>
</evidence>
<proteinExistence type="predicted"/>
<dbReference type="Proteomes" id="UP000293638">
    <property type="component" value="Unassembled WGS sequence"/>
</dbReference>
<reference evidence="2 3" key="1">
    <citation type="submission" date="2019-02" db="EMBL/GenBank/DDBJ databases">
        <title>Genomic Encyclopedia of Type Strains, Phase IV (KMG-IV): sequencing the most valuable type-strain genomes for metagenomic binning, comparative biology and taxonomic classification.</title>
        <authorList>
            <person name="Goeker M."/>
        </authorList>
    </citation>
    <scope>NUCLEOTIDE SEQUENCE [LARGE SCALE GENOMIC DNA]</scope>
    <source>
        <strain evidence="2 3">DSM 45622</strain>
    </source>
</reference>
<dbReference type="GO" id="GO:0030151">
    <property type="term" value="F:molybdenum ion binding"/>
    <property type="evidence" value="ECO:0007669"/>
    <property type="project" value="InterPro"/>
</dbReference>
<gene>
    <name evidence="2" type="ORF">EV189_1443</name>
</gene>
<dbReference type="SUPFAM" id="SSF50800">
    <property type="entry name" value="PK beta-barrel domain-like"/>
    <property type="match status" value="1"/>
</dbReference>